<dbReference type="Proteomes" id="UP001595851">
    <property type="component" value="Unassembled WGS sequence"/>
</dbReference>
<dbReference type="PROSITE" id="PS50043">
    <property type="entry name" value="HTH_LUXR_2"/>
    <property type="match status" value="1"/>
</dbReference>
<keyword evidence="1" id="KW-0805">Transcription regulation</keyword>
<dbReference type="EMBL" id="JBHSBI010000015">
    <property type="protein sequence ID" value="MFC4011173.1"/>
    <property type="molecule type" value="Genomic_DNA"/>
</dbReference>
<dbReference type="Pfam" id="PF00196">
    <property type="entry name" value="GerE"/>
    <property type="match status" value="1"/>
</dbReference>
<keyword evidence="6" id="KW-1185">Reference proteome</keyword>
<proteinExistence type="predicted"/>
<evidence type="ECO:0000313" key="5">
    <source>
        <dbReference type="EMBL" id="MFC4011173.1"/>
    </source>
</evidence>
<dbReference type="PRINTS" id="PR00038">
    <property type="entry name" value="HTHLUXR"/>
</dbReference>
<evidence type="ECO:0000256" key="3">
    <source>
        <dbReference type="ARBA" id="ARBA00023163"/>
    </source>
</evidence>
<dbReference type="PANTHER" id="PTHR44688:SF16">
    <property type="entry name" value="DNA-BINDING TRANSCRIPTIONAL ACTIVATOR DEVR_DOSR"/>
    <property type="match status" value="1"/>
</dbReference>
<evidence type="ECO:0000256" key="2">
    <source>
        <dbReference type="ARBA" id="ARBA00023125"/>
    </source>
</evidence>
<evidence type="ECO:0000313" key="6">
    <source>
        <dbReference type="Proteomes" id="UP001595851"/>
    </source>
</evidence>
<feature type="domain" description="HTH luxR-type" evidence="4">
    <location>
        <begin position="14"/>
        <end position="62"/>
    </location>
</feature>
<dbReference type="PANTHER" id="PTHR44688">
    <property type="entry name" value="DNA-BINDING TRANSCRIPTIONAL ACTIVATOR DEVR_DOSR"/>
    <property type="match status" value="1"/>
</dbReference>
<dbReference type="InterPro" id="IPR000792">
    <property type="entry name" value="Tscrpt_reg_LuxR_C"/>
</dbReference>
<dbReference type="Gene3D" id="1.10.10.10">
    <property type="entry name" value="Winged helix-like DNA-binding domain superfamily/Winged helix DNA-binding domain"/>
    <property type="match status" value="1"/>
</dbReference>
<keyword evidence="2" id="KW-0238">DNA-binding</keyword>
<name>A0ABV8GBN1_9ACTN</name>
<evidence type="ECO:0000256" key="1">
    <source>
        <dbReference type="ARBA" id="ARBA00023015"/>
    </source>
</evidence>
<dbReference type="CDD" id="cd06170">
    <property type="entry name" value="LuxR_C_like"/>
    <property type="match status" value="1"/>
</dbReference>
<gene>
    <name evidence="5" type="ORF">ACFOY2_28375</name>
</gene>
<dbReference type="SMART" id="SM00421">
    <property type="entry name" value="HTH_LUXR"/>
    <property type="match status" value="1"/>
</dbReference>
<accession>A0ABV8GBN1</accession>
<sequence length="62" mass="6911">MTFRLLRGLIRQAPPPLEDPLTVRELEIARLVARGHTNADIAVQLTISPGTVRTHIQQGESR</sequence>
<dbReference type="RefSeq" id="WP_379531131.1">
    <property type="nucleotide sequence ID" value="NZ_JBHSBI010000015.1"/>
</dbReference>
<dbReference type="InterPro" id="IPR016032">
    <property type="entry name" value="Sig_transdc_resp-reg_C-effctor"/>
</dbReference>
<dbReference type="InterPro" id="IPR036388">
    <property type="entry name" value="WH-like_DNA-bd_sf"/>
</dbReference>
<organism evidence="5 6">
    <name type="scientific">Nonomuraea purpurea</name>
    <dbReference type="NCBI Taxonomy" id="1849276"/>
    <lineage>
        <taxon>Bacteria</taxon>
        <taxon>Bacillati</taxon>
        <taxon>Actinomycetota</taxon>
        <taxon>Actinomycetes</taxon>
        <taxon>Streptosporangiales</taxon>
        <taxon>Streptosporangiaceae</taxon>
        <taxon>Nonomuraea</taxon>
    </lineage>
</organism>
<dbReference type="SUPFAM" id="SSF46894">
    <property type="entry name" value="C-terminal effector domain of the bipartite response regulators"/>
    <property type="match status" value="1"/>
</dbReference>
<reference evidence="6" key="1">
    <citation type="journal article" date="2019" name="Int. J. Syst. Evol. Microbiol.">
        <title>The Global Catalogue of Microorganisms (GCM) 10K type strain sequencing project: providing services to taxonomists for standard genome sequencing and annotation.</title>
        <authorList>
            <consortium name="The Broad Institute Genomics Platform"/>
            <consortium name="The Broad Institute Genome Sequencing Center for Infectious Disease"/>
            <person name="Wu L."/>
            <person name="Ma J."/>
        </authorList>
    </citation>
    <scope>NUCLEOTIDE SEQUENCE [LARGE SCALE GENOMIC DNA]</scope>
    <source>
        <strain evidence="6">TBRC 1276</strain>
    </source>
</reference>
<keyword evidence="3" id="KW-0804">Transcription</keyword>
<protein>
    <submittedName>
        <fullName evidence="5">Helix-turn-helix transcriptional regulator</fullName>
    </submittedName>
</protein>
<comment type="caution">
    <text evidence="5">The sequence shown here is derived from an EMBL/GenBank/DDBJ whole genome shotgun (WGS) entry which is preliminary data.</text>
</comment>
<evidence type="ECO:0000259" key="4">
    <source>
        <dbReference type="PROSITE" id="PS50043"/>
    </source>
</evidence>